<comment type="caution">
    <text evidence="2">The sequence shown here is derived from an EMBL/GenBank/DDBJ whole genome shotgun (WGS) entry which is preliminary data.</text>
</comment>
<evidence type="ECO:0000256" key="1">
    <source>
        <dbReference type="SAM" id="SignalP"/>
    </source>
</evidence>
<feature type="signal peptide" evidence="1">
    <location>
        <begin position="1"/>
        <end position="20"/>
    </location>
</feature>
<protein>
    <submittedName>
        <fullName evidence="2">Uncharacterized protein</fullName>
    </submittedName>
</protein>
<name>A0A5B7D1Q0_PORTR</name>
<evidence type="ECO:0000313" key="2">
    <source>
        <dbReference type="EMBL" id="MPC15580.1"/>
    </source>
</evidence>
<evidence type="ECO:0000313" key="3">
    <source>
        <dbReference type="Proteomes" id="UP000324222"/>
    </source>
</evidence>
<dbReference type="EMBL" id="VSRR010000438">
    <property type="protein sequence ID" value="MPC15580.1"/>
    <property type="molecule type" value="Genomic_DNA"/>
</dbReference>
<keyword evidence="1" id="KW-0732">Signal</keyword>
<dbReference type="Proteomes" id="UP000324222">
    <property type="component" value="Unassembled WGS sequence"/>
</dbReference>
<accession>A0A5B7D1Q0</accession>
<organism evidence="2 3">
    <name type="scientific">Portunus trituberculatus</name>
    <name type="common">Swimming crab</name>
    <name type="synonym">Neptunus trituberculatus</name>
    <dbReference type="NCBI Taxonomy" id="210409"/>
    <lineage>
        <taxon>Eukaryota</taxon>
        <taxon>Metazoa</taxon>
        <taxon>Ecdysozoa</taxon>
        <taxon>Arthropoda</taxon>
        <taxon>Crustacea</taxon>
        <taxon>Multicrustacea</taxon>
        <taxon>Malacostraca</taxon>
        <taxon>Eumalacostraca</taxon>
        <taxon>Eucarida</taxon>
        <taxon>Decapoda</taxon>
        <taxon>Pleocyemata</taxon>
        <taxon>Brachyura</taxon>
        <taxon>Eubrachyura</taxon>
        <taxon>Portunoidea</taxon>
        <taxon>Portunidae</taxon>
        <taxon>Portuninae</taxon>
        <taxon>Portunus</taxon>
    </lineage>
</organism>
<gene>
    <name evidence="2" type="ORF">E2C01_008378</name>
</gene>
<reference evidence="2 3" key="1">
    <citation type="submission" date="2019-05" db="EMBL/GenBank/DDBJ databases">
        <title>Another draft genome of Portunus trituberculatus and its Hox gene families provides insights of decapod evolution.</title>
        <authorList>
            <person name="Jeong J.-H."/>
            <person name="Song I."/>
            <person name="Kim S."/>
            <person name="Choi T."/>
            <person name="Kim D."/>
            <person name="Ryu S."/>
            <person name="Kim W."/>
        </authorList>
    </citation>
    <scope>NUCLEOTIDE SEQUENCE [LARGE SCALE GENOMIC DNA]</scope>
    <source>
        <tissue evidence="2">Muscle</tissue>
    </source>
</reference>
<keyword evidence="3" id="KW-1185">Reference proteome</keyword>
<proteinExistence type="predicted"/>
<sequence length="63" mass="6895">MTSLALHYSLTLSVLCPTTTVEPSAGDLVFDAVFPSPGTCCSTYALQDLHWMRFNCPIDQQSL</sequence>
<feature type="chain" id="PRO_5023021595" evidence="1">
    <location>
        <begin position="21"/>
        <end position="63"/>
    </location>
</feature>
<dbReference type="AlphaFoldDB" id="A0A5B7D1Q0"/>